<evidence type="ECO:0000256" key="3">
    <source>
        <dbReference type="PROSITE-ProRule" id="PRU00339"/>
    </source>
</evidence>
<dbReference type="InterPro" id="IPR051012">
    <property type="entry name" value="CellSynth/LPSAsmb/PSIAsmb"/>
</dbReference>
<dbReference type="Proteomes" id="UP000215181">
    <property type="component" value="Unassembled WGS sequence"/>
</dbReference>
<organism evidence="4 5">
    <name type="scientific">Thauera propionica</name>
    <dbReference type="NCBI Taxonomy" id="2019431"/>
    <lineage>
        <taxon>Bacteria</taxon>
        <taxon>Pseudomonadati</taxon>
        <taxon>Pseudomonadota</taxon>
        <taxon>Betaproteobacteria</taxon>
        <taxon>Rhodocyclales</taxon>
        <taxon>Zoogloeaceae</taxon>
        <taxon>Thauera</taxon>
    </lineage>
</organism>
<dbReference type="RefSeq" id="WP_094269586.1">
    <property type="nucleotide sequence ID" value="NZ_NOIH01000032.1"/>
</dbReference>
<evidence type="ECO:0000313" key="4">
    <source>
        <dbReference type="EMBL" id="OYD52658.1"/>
    </source>
</evidence>
<dbReference type="SUPFAM" id="SSF48452">
    <property type="entry name" value="TPR-like"/>
    <property type="match status" value="4"/>
</dbReference>
<dbReference type="Pfam" id="PF13432">
    <property type="entry name" value="TPR_16"/>
    <property type="match status" value="6"/>
</dbReference>
<dbReference type="AlphaFoldDB" id="A0A235EUD2"/>
<dbReference type="SMART" id="SM00028">
    <property type="entry name" value="TPR"/>
    <property type="match status" value="12"/>
</dbReference>
<dbReference type="PANTHER" id="PTHR45586:SF1">
    <property type="entry name" value="LIPOPOLYSACCHARIDE ASSEMBLY PROTEIN B"/>
    <property type="match status" value="1"/>
</dbReference>
<accession>A0A235EUD2</accession>
<feature type="repeat" description="TPR" evidence="3">
    <location>
        <begin position="480"/>
        <end position="513"/>
    </location>
</feature>
<dbReference type="PANTHER" id="PTHR45586">
    <property type="entry name" value="TPR REPEAT-CONTAINING PROTEIN PA4667"/>
    <property type="match status" value="1"/>
</dbReference>
<dbReference type="Gene3D" id="1.25.40.10">
    <property type="entry name" value="Tetratricopeptide repeat domain"/>
    <property type="match status" value="4"/>
</dbReference>
<proteinExistence type="predicted"/>
<keyword evidence="5" id="KW-1185">Reference proteome</keyword>
<reference evidence="4 5" key="1">
    <citation type="submission" date="2017-07" db="EMBL/GenBank/DDBJ databases">
        <title>Thauera sp. KNDSS-Mac4 genome sequence and assembly.</title>
        <authorList>
            <person name="Mayilraj S."/>
        </authorList>
    </citation>
    <scope>NUCLEOTIDE SEQUENCE [LARGE SCALE GENOMIC DNA]</scope>
    <source>
        <strain evidence="4 5">KNDSS-Mac4</strain>
    </source>
</reference>
<evidence type="ECO:0000256" key="2">
    <source>
        <dbReference type="ARBA" id="ARBA00022803"/>
    </source>
</evidence>
<evidence type="ECO:0000256" key="1">
    <source>
        <dbReference type="ARBA" id="ARBA00022737"/>
    </source>
</evidence>
<comment type="caution">
    <text evidence="4">The sequence shown here is derived from an EMBL/GenBank/DDBJ whole genome shotgun (WGS) entry which is preliminary data.</text>
</comment>
<dbReference type="NCBIfam" id="TIGR02917">
    <property type="entry name" value="PEP_TPR_lipo"/>
    <property type="match status" value="1"/>
</dbReference>
<dbReference type="PROSITE" id="PS50005">
    <property type="entry name" value="TPR"/>
    <property type="match status" value="5"/>
</dbReference>
<name>A0A235EUD2_9RHOO</name>
<feature type="repeat" description="TPR" evidence="3">
    <location>
        <begin position="71"/>
        <end position="104"/>
    </location>
</feature>
<dbReference type="OrthoDB" id="5290951at2"/>
<feature type="repeat" description="TPR" evidence="3">
    <location>
        <begin position="853"/>
        <end position="886"/>
    </location>
</feature>
<dbReference type="InterPro" id="IPR019734">
    <property type="entry name" value="TPR_rpt"/>
</dbReference>
<evidence type="ECO:0000313" key="5">
    <source>
        <dbReference type="Proteomes" id="UP000215181"/>
    </source>
</evidence>
<dbReference type="Pfam" id="PF14559">
    <property type="entry name" value="TPR_19"/>
    <property type="match status" value="2"/>
</dbReference>
<keyword evidence="2 3" id="KW-0802">TPR repeat</keyword>
<dbReference type="InterPro" id="IPR014266">
    <property type="entry name" value="PEP-CTERM_TPR_PrsT"/>
</dbReference>
<sequence length="934" mass="100446">MSSYTKDKPSQRWSRRKSGLAVTLLSAMLLSGCGESPEQMLESAKGYLAKDDLNAASIQLKNALQENANLAEARFLLGKVNLEQGDVPGAVKELQRALDLGYAREPVIPLLARARVRAAEFDGVLADFGAERLSDPVGQASLLGAIGDAHMGKANVAEALKAFEAALVLRADDEVAAIGRVRAQLFSGEPAKAEESARKLVADQPLLADAHAALAEVLQFQGKPDESVKALEDALRLRPDAIAYHYALVSQLFQLERQDEAVARFEAMKKVAPGHPSTRYLQAFIDLRANRLTEARDGVMQVLKQTPDYLPAQLLAGTVLLRLNDQAQARSYLNAVLSRAPGQTLARSLLILSHLSSGEAARAQEVLQPLLDRPINDPRLLGLAGQVFLANGDAERAEEFLQRAAKAAPEDSRARLRLGVARLLGGDAQGAFADFSSASAMDQDAIQADLALVAAHLRRGDTDQALAAQAQLEAKQPNNPLVHNLRGGVMLAKQDLAAARTAFDKALAINPDYLAAVLNLARIDLAEKKPQDALARVRALADRNEKNVEARLALAELQAATGATPKDVLATLERAETAAPGALAPALSIVQHHLRNRDFPKALATAQKAGAAYPDDVRAVEMLARAQMANGDTQQAISSLNKLAGLRPQSTVPLLMLADVHRGAKDNAAAEQVLRKALGVRPDALDVQQRLAGLLLEKGDRDGALKIARDVQKQHAEAPVGHILEAEIQVNANRLGEAVTAYRRALERKAGGDVAVRLHATLLRAERKAEADKLVADWLRQQPKDLSMRGYVAERALAERRYADAVAMFRTMDEISPRNPLVLNNLAWASNQVKDPKALSYAELAHELAPENPAILDTLGVIQVDRGQTEKGLANLQKAVSLAPDLLPLRLNLARSYAGAGRKDDARRELDAVLAKAQAGTPLHKEATDLLGNL</sequence>
<dbReference type="EMBL" id="NOIH01000032">
    <property type="protein sequence ID" value="OYD52658.1"/>
    <property type="molecule type" value="Genomic_DNA"/>
</dbReference>
<dbReference type="Pfam" id="PF13174">
    <property type="entry name" value="TPR_6"/>
    <property type="match status" value="1"/>
</dbReference>
<feature type="repeat" description="TPR" evidence="3">
    <location>
        <begin position="208"/>
        <end position="241"/>
    </location>
</feature>
<gene>
    <name evidence="4" type="ORF">CGK74_16950</name>
</gene>
<dbReference type="InterPro" id="IPR011990">
    <property type="entry name" value="TPR-like_helical_dom_sf"/>
</dbReference>
<feature type="repeat" description="TPR" evidence="3">
    <location>
        <begin position="378"/>
        <end position="411"/>
    </location>
</feature>
<keyword evidence="1" id="KW-0677">Repeat</keyword>
<dbReference type="PROSITE" id="PS51257">
    <property type="entry name" value="PROKAR_LIPOPROTEIN"/>
    <property type="match status" value="1"/>
</dbReference>
<protein>
    <submittedName>
        <fullName evidence="4">Uncharacterized protein</fullName>
    </submittedName>
</protein>